<accession>A0A5A7S6L2</accession>
<dbReference type="PANTHER" id="PTHR48106">
    <property type="entry name" value="QUINONE OXIDOREDUCTASE PIG3-RELATED"/>
    <property type="match status" value="1"/>
</dbReference>
<dbReference type="InterPro" id="IPR036291">
    <property type="entry name" value="NAD(P)-bd_dom_sf"/>
</dbReference>
<dbReference type="RefSeq" id="WP_149431627.1">
    <property type="nucleotide sequence ID" value="NZ_VLNY01000008.1"/>
</dbReference>
<dbReference type="PANTHER" id="PTHR48106:SF13">
    <property type="entry name" value="QUINONE OXIDOREDUCTASE-RELATED"/>
    <property type="match status" value="1"/>
</dbReference>
<sequence length="300" mass="30373">MRAVRFHEFGTAEVLVVEEIPEPRAAEGQVAVQVSAAGVNFADTIVRSGCVPIPLPFTAGFEVVGEADGQRVIGSTMGGGYAEHVVLSAALPVPDELDDHTALAVFGNGAAALGIVGAARVQSGETVFVDAAAGGVGSLVVQLAKSAGATVIAGVGSAGKVEQVRALGADRVVDYLQSGWTENVGPVHIVLDTVGGSVATAAFTLLVPSVGRIVLAGTSSGEPPNIEPAAVLSKSVSVIGYASALLPPEQQAELRVRALELGRAGDLKPILGQVFPLDRAADAHRAVESRATVGKVILQL</sequence>
<dbReference type="GO" id="GO:0035925">
    <property type="term" value="F:mRNA 3'-UTR AU-rich region binding"/>
    <property type="evidence" value="ECO:0007669"/>
    <property type="project" value="TreeGrafter"/>
</dbReference>
<dbReference type="GO" id="GO:0070402">
    <property type="term" value="F:NADPH binding"/>
    <property type="evidence" value="ECO:0007669"/>
    <property type="project" value="TreeGrafter"/>
</dbReference>
<dbReference type="InterPro" id="IPR020843">
    <property type="entry name" value="ER"/>
</dbReference>
<name>A0A5A7S6L2_9NOCA</name>
<dbReference type="Pfam" id="PF08240">
    <property type="entry name" value="ADH_N"/>
    <property type="match status" value="1"/>
</dbReference>
<evidence type="ECO:0000313" key="4">
    <source>
        <dbReference type="EMBL" id="KAA0021760.1"/>
    </source>
</evidence>
<dbReference type="Proteomes" id="UP000322244">
    <property type="component" value="Unassembled WGS sequence"/>
</dbReference>
<dbReference type="Gene3D" id="3.90.180.10">
    <property type="entry name" value="Medium-chain alcohol dehydrogenases, catalytic domain"/>
    <property type="match status" value="1"/>
</dbReference>
<dbReference type="SUPFAM" id="SSF50129">
    <property type="entry name" value="GroES-like"/>
    <property type="match status" value="1"/>
</dbReference>
<dbReference type="Pfam" id="PF13602">
    <property type="entry name" value="ADH_zinc_N_2"/>
    <property type="match status" value="1"/>
</dbReference>
<comment type="caution">
    <text evidence="4">The sequence shown here is derived from an EMBL/GenBank/DDBJ whole genome shotgun (WGS) entry which is preliminary data.</text>
</comment>
<keyword evidence="1" id="KW-0521">NADP</keyword>
<dbReference type="AlphaFoldDB" id="A0A5A7S6L2"/>
<evidence type="ECO:0000313" key="5">
    <source>
        <dbReference type="Proteomes" id="UP000322244"/>
    </source>
</evidence>
<protein>
    <submittedName>
        <fullName evidence="4">Zinc-binding dehydrogenase</fullName>
    </submittedName>
</protein>
<feature type="domain" description="Enoyl reductase (ER)" evidence="3">
    <location>
        <begin position="10"/>
        <end position="298"/>
    </location>
</feature>
<evidence type="ECO:0000259" key="3">
    <source>
        <dbReference type="SMART" id="SM00829"/>
    </source>
</evidence>
<dbReference type="SUPFAM" id="SSF51735">
    <property type="entry name" value="NAD(P)-binding Rossmann-fold domains"/>
    <property type="match status" value="1"/>
</dbReference>
<gene>
    <name evidence="4" type="ORF">FOY51_17930</name>
</gene>
<dbReference type="Gene3D" id="3.40.50.720">
    <property type="entry name" value="NAD(P)-binding Rossmann-like Domain"/>
    <property type="match status" value="1"/>
</dbReference>
<dbReference type="EMBL" id="VLNY01000008">
    <property type="protein sequence ID" value="KAA0021760.1"/>
    <property type="molecule type" value="Genomic_DNA"/>
</dbReference>
<organism evidence="4 5">
    <name type="scientific">Antrihabitans cavernicola</name>
    <dbReference type="NCBI Taxonomy" id="2495913"/>
    <lineage>
        <taxon>Bacteria</taxon>
        <taxon>Bacillati</taxon>
        <taxon>Actinomycetota</taxon>
        <taxon>Actinomycetes</taxon>
        <taxon>Mycobacteriales</taxon>
        <taxon>Nocardiaceae</taxon>
        <taxon>Antrihabitans</taxon>
    </lineage>
</organism>
<keyword evidence="5" id="KW-1185">Reference proteome</keyword>
<dbReference type="SMART" id="SM00829">
    <property type="entry name" value="PKS_ER"/>
    <property type="match status" value="1"/>
</dbReference>
<evidence type="ECO:0000256" key="1">
    <source>
        <dbReference type="ARBA" id="ARBA00022857"/>
    </source>
</evidence>
<evidence type="ECO:0000256" key="2">
    <source>
        <dbReference type="ARBA" id="ARBA00023002"/>
    </source>
</evidence>
<dbReference type="OrthoDB" id="9805883at2"/>
<keyword evidence="2" id="KW-0560">Oxidoreductase</keyword>
<proteinExistence type="predicted"/>
<reference evidence="4 5" key="1">
    <citation type="submission" date="2019-07" db="EMBL/GenBank/DDBJ databases">
        <title>Rhodococcus cavernicolus sp. nov., isolated from a cave.</title>
        <authorList>
            <person name="Lee S.D."/>
        </authorList>
    </citation>
    <scope>NUCLEOTIDE SEQUENCE [LARGE SCALE GENOMIC DNA]</scope>
    <source>
        <strain evidence="4 5">C1-24</strain>
    </source>
</reference>
<dbReference type="InterPro" id="IPR013154">
    <property type="entry name" value="ADH-like_N"/>
</dbReference>
<dbReference type="GO" id="GO:0003960">
    <property type="term" value="F:quinone reductase (NADPH) activity"/>
    <property type="evidence" value="ECO:0007669"/>
    <property type="project" value="TreeGrafter"/>
</dbReference>
<dbReference type="InterPro" id="IPR011032">
    <property type="entry name" value="GroES-like_sf"/>
</dbReference>
<dbReference type="GO" id="GO:0005829">
    <property type="term" value="C:cytosol"/>
    <property type="evidence" value="ECO:0007669"/>
    <property type="project" value="TreeGrafter"/>
</dbReference>